<dbReference type="SUPFAM" id="SSF46785">
    <property type="entry name" value="Winged helix' DNA-binding domain"/>
    <property type="match status" value="1"/>
</dbReference>
<dbReference type="Pfam" id="PF03466">
    <property type="entry name" value="LysR_substrate"/>
    <property type="match status" value="1"/>
</dbReference>
<dbReference type="PANTHER" id="PTHR30579:SF3">
    <property type="entry name" value="TRANSCRIPTIONAL REGULATORY PROTEIN"/>
    <property type="match status" value="1"/>
</dbReference>
<accession>A0A1M6APA0</accession>
<dbReference type="EMBL" id="FQXZ01000039">
    <property type="protein sequence ID" value="SHI38324.1"/>
    <property type="molecule type" value="Genomic_DNA"/>
</dbReference>
<dbReference type="InterPro" id="IPR036390">
    <property type="entry name" value="WH_DNA-bd_sf"/>
</dbReference>
<proteinExistence type="inferred from homology"/>
<keyword evidence="2" id="KW-0805">Transcription regulation</keyword>
<keyword evidence="3" id="KW-0238">DNA-binding</keyword>
<dbReference type="OrthoDB" id="570111at2"/>
<dbReference type="PANTHER" id="PTHR30579">
    <property type="entry name" value="TRANSCRIPTIONAL REGULATOR"/>
    <property type="match status" value="1"/>
</dbReference>
<evidence type="ECO:0000313" key="6">
    <source>
        <dbReference type="EMBL" id="SHI38324.1"/>
    </source>
</evidence>
<sequence length="290" mass="33036">MDNINWDDLRFFIALVETETVSAAAKRLGVNYATVSRRVERLESAIRQKLFDRTLSGYQPTVEGLVLYHKTSHLREQIQGLESDFFPEHQFRKPVVVSMVSFLAEYLVIEGLKPLCKKSPELRLEVDITSRNVSLMKKEADIALRLNLPESGESLCRKIGQLDYVLYSNAYWMERLLSGREVHLVTYTRELAHLPEARYLIERFGHQSVRFQSDSVTTQKIAAEQGYGIALLPKICIPQQAHASSVQKCILSRDVWMLSAKLSSQSAPVRLVMSELAQLFADSRTDEATE</sequence>
<keyword evidence="4" id="KW-0804">Transcription</keyword>
<organism evidence="6 7">
    <name type="scientific">Vibrio aerogenes CECT 7868</name>
    <dbReference type="NCBI Taxonomy" id="1216006"/>
    <lineage>
        <taxon>Bacteria</taxon>
        <taxon>Pseudomonadati</taxon>
        <taxon>Pseudomonadota</taxon>
        <taxon>Gammaproteobacteria</taxon>
        <taxon>Vibrionales</taxon>
        <taxon>Vibrionaceae</taxon>
        <taxon>Vibrio</taxon>
    </lineage>
</organism>
<feature type="domain" description="HTH lysR-type" evidence="5">
    <location>
        <begin position="4"/>
        <end position="61"/>
    </location>
</feature>
<dbReference type="InterPro" id="IPR000847">
    <property type="entry name" value="LysR_HTH_N"/>
</dbReference>
<dbReference type="PROSITE" id="PS50931">
    <property type="entry name" value="HTH_LYSR"/>
    <property type="match status" value="1"/>
</dbReference>
<name>A0A1M6APA0_9VIBR</name>
<dbReference type="Gene3D" id="1.10.10.10">
    <property type="entry name" value="Winged helix-like DNA-binding domain superfamily/Winged helix DNA-binding domain"/>
    <property type="match status" value="1"/>
</dbReference>
<dbReference type="Gene3D" id="3.40.190.290">
    <property type="match status" value="1"/>
</dbReference>
<dbReference type="Pfam" id="PF00126">
    <property type="entry name" value="HTH_1"/>
    <property type="match status" value="1"/>
</dbReference>
<protein>
    <submittedName>
        <fullName evidence="6">HTH-type transcriptional regulator CysL</fullName>
    </submittedName>
</protein>
<dbReference type="GO" id="GO:0003700">
    <property type="term" value="F:DNA-binding transcription factor activity"/>
    <property type="evidence" value="ECO:0007669"/>
    <property type="project" value="InterPro"/>
</dbReference>
<dbReference type="InterPro" id="IPR005119">
    <property type="entry name" value="LysR_subst-bd"/>
</dbReference>
<dbReference type="GO" id="GO:0003677">
    <property type="term" value="F:DNA binding"/>
    <property type="evidence" value="ECO:0007669"/>
    <property type="project" value="UniProtKB-KW"/>
</dbReference>
<dbReference type="SUPFAM" id="SSF53850">
    <property type="entry name" value="Periplasmic binding protein-like II"/>
    <property type="match status" value="1"/>
</dbReference>
<evidence type="ECO:0000256" key="4">
    <source>
        <dbReference type="ARBA" id="ARBA00023163"/>
    </source>
</evidence>
<evidence type="ECO:0000313" key="7">
    <source>
        <dbReference type="Proteomes" id="UP000184608"/>
    </source>
</evidence>
<dbReference type="InterPro" id="IPR050176">
    <property type="entry name" value="LTTR"/>
</dbReference>
<dbReference type="AlphaFoldDB" id="A0A1M6APA0"/>
<evidence type="ECO:0000256" key="1">
    <source>
        <dbReference type="ARBA" id="ARBA00009437"/>
    </source>
</evidence>
<reference evidence="6 7" key="1">
    <citation type="submission" date="2016-11" db="EMBL/GenBank/DDBJ databases">
        <authorList>
            <person name="Jaros S."/>
            <person name="Januszkiewicz K."/>
            <person name="Wedrychowicz H."/>
        </authorList>
    </citation>
    <scope>NUCLEOTIDE SEQUENCE [LARGE SCALE GENOMIC DNA]</scope>
    <source>
        <strain evidence="6 7">CECT 7868</strain>
    </source>
</reference>
<evidence type="ECO:0000259" key="5">
    <source>
        <dbReference type="PROSITE" id="PS50931"/>
    </source>
</evidence>
<gene>
    <name evidence="6" type="primary">cysL_4</name>
    <name evidence="6" type="ORF">VA7868_03631</name>
</gene>
<evidence type="ECO:0000256" key="3">
    <source>
        <dbReference type="ARBA" id="ARBA00023125"/>
    </source>
</evidence>
<dbReference type="RefSeq" id="WP_073605225.1">
    <property type="nucleotide sequence ID" value="NZ_FQXZ01000039.1"/>
</dbReference>
<dbReference type="STRING" id="1216006.VA7868_03631"/>
<dbReference type="Proteomes" id="UP000184608">
    <property type="component" value="Unassembled WGS sequence"/>
</dbReference>
<comment type="similarity">
    <text evidence="1">Belongs to the LysR transcriptional regulatory family.</text>
</comment>
<dbReference type="InterPro" id="IPR036388">
    <property type="entry name" value="WH-like_DNA-bd_sf"/>
</dbReference>
<evidence type="ECO:0000256" key="2">
    <source>
        <dbReference type="ARBA" id="ARBA00023015"/>
    </source>
</evidence>
<keyword evidence="7" id="KW-1185">Reference proteome</keyword>